<reference evidence="3" key="2">
    <citation type="submission" date="2013-04" db="UniProtKB">
        <authorList>
            <consortium name="EnsemblPlants"/>
        </authorList>
    </citation>
    <scope>IDENTIFICATION</scope>
</reference>
<name>J3MPH1_ORYBR</name>
<feature type="transmembrane region" description="Helical" evidence="2">
    <location>
        <begin position="370"/>
        <end position="392"/>
    </location>
</feature>
<organism evidence="3">
    <name type="scientific">Oryza brachyantha</name>
    <name type="common">malo sina</name>
    <dbReference type="NCBI Taxonomy" id="4533"/>
    <lineage>
        <taxon>Eukaryota</taxon>
        <taxon>Viridiplantae</taxon>
        <taxon>Streptophyta</taxon>
        <taxon>Embryophyta</taxon>
        <taxon>Tracheophyta</taxon>
        <taxon>Spermatophyta</taxon>
        <taxon>Magnoliopsida</taxon>
        <taxon>Liliopsida</taxon>
        <taxon>Poales</taxon>
        <taxon>Poaceae</taxon>
        <taxon>BOP clade</taxon>
        <taxon>Oryzoideae</taxon>
        <taxon>Oryzeae</taxon>
        <taxon>Oryzinae</taxon>
        <taxon>Oryza</taxon>
    </lineage>
</organism>
<protein>
    <submittedName>
        <fullName evidence="3">Uncharacterized protein</fullName>
    </submittedName>
</protein>
<reference evidence="3" key="1">
    <citation type="journal article" date="2013" name="Nat. Commun.">
        <title>Whole-genome sequencing of Oryza brachyantha reveals mechanisms underlying Oryza genome evolution.</title>
        <authorList>
            <person name="Chen J."/>
            <person name="Huang Q."/>
            <person name="Gao D."/>
            <person name="Wang J."/>
            <person name="Lang Y."/>
            <person name="Liu T."/>
            <person name="Li B."/>
            <person name="Bai Z."/>
            <person name="Luis Goicoechea J."/>
            <person name="Liang C."/>
            <person name="Chen C."/>
            <person name="Zhang W."/>
            <person name="Sun S."/>
            <person name="Liao Y."/>
            <person name="Zhang X."/>
            <person name="Yang L."/>
            <person name="Song C."/>
            <person name="Wang M."/>
            <person name="Shi J."/>
            <person name="Liu G."/>
            <person name="Liu J."/>
            <person name="Zhou H."/>
            <person name="Zhou W."/>
            <person name="Yu Q."/>
            <person name="An N."/>
            <person name="Chen Y."/>
            <person name="Cai Q."/>
            <person name="Wang B."/>
            <person name="Liu B."/>
            <person name="Min J."/>
            <person name="Huang Y."/>
            <person name="Wu H."/>
            <person name="Li Z."/>
            <person name="Zhang Y."/>
            <person name="Yin Y."/>
            <person name="Song W."/>
            <person name="Jiang J."/>
            <person name="Jackson S.A."/>
            <person name="Wing R.A."/>
            <person name="Wang J."/>
            <person name="Chen M."/>
        </authorList>
    </citation>
    <scope>NUCLEOTIDE SEQUENCE [LARGE SCALE GENOMIC DNA]</scope>
    <source>
        <strain evidence="3">cv. IRGC 101232</strain>
    </source>
</reference>
<dbReference type="OMA" id="DNIKNHQ"/>
<dbReference type="Proteomes" id="UP000006038">
    <property type="component" value="Chromosome 7"/>
</dbReference>
<accession>J3MPH1</accession>
<feature type="region of interest" description="Disordered" evidence="1">
    <location>
        <begin position="165"/>
        <end position="246"/>
    </location>
</feature>
<dbReference type="EnsemblPlants" id="OB07G33030.1">
    <property type="protein sequence ID" value="OB07G33030.1"/>
    <property type="gene ID" value="OB07G33030"/>
</dbReference>
<dbReference type="SUPFAM" id="SSF46689">
    <property type="entry name" value="Homeodomain-like"/>
    <property type="match status" value="1"/>
</dbReference>
<feature type="compositionally biased region" description="Basic and acidic residues" evidence="1">
    <location>
        <begin position="195"/>
        <end position="222"/>
    </location>
</feature>
<evidence type="ECO:0000313" key="3">
    <source>
        <dbReference type="EnsemblPlants" id="OB07G33030.1"/>
    </source>
</evidence>
<dbReference type="Gramene" id="OB07G33030.1">
    <property type="protein sequence ID" value="OB07G33030.1"/>
    <property type="gene ID" value="OB07G33030"/>
</dbReference>
<evidence type="ECO:0000313" key="4">
    <source>
        <dbReference type="Proteomes" id="UP000006038"/>
    </source>
</evidence>
<keyword evidence="2" id="KW-0472">Membrane</keyword>
<keyword evidence="4" id="KW-1185">Reference proteome</keyword>
<keyword evidence="2" id="KW-0812">Transmembrane</keyword>
<dbReference type="CDD" id="cd11660">
    <property type="entry name" value="SANT_TRF"/>
    <property type="match status" value="1"/>
</dbReference>
<evidence type="ECO:0000256" key="1">
    <source>
        <dbReference type="SAM" id="MobiDB-lite"/>
    </source>
</evidence>
<evidence type="ECO:0000256" key="2">
    <source>
        <dbReference type="SAM" id="Phobius"/>
    </source>
</evidence>
<dbReference type="HOGENOM" id="CLU_059833_0_0_1"/>
<dbReference type="AlphaFoldDB" id="J3MPH1"/>
<dbReference type="Gene3D" id="1.10.10.60">
    <property type="entry name" value="Homeodomain-like"/>
    <property type="match status" value="1"/>
</dbReference>
<dbReference type="PANTHER" id="PTHR46993:SF14">
    <property type="entry name" value="OS07G0695900 PROTEIN"/>
    <property type="match status" value="1"/>
</dbReference>
<keyword evidence="2" id="KW-1133">Transmembrane helix</keyword>
<sequence>MPTPADSFLILEFVAGYRLIPHSIFTALLASLPSVSPHTSPRLRAGLALRALDAALSDTDGVDAPSLLHKARAVLAEPDLAPWFPQHLAEPASADDLPAAAVAELKRLLDVEWASLPPSALEIAAERIVGSGALQFWANADHAQRSKLRLLVGESTAREILEKIQQQDASTNHPAVLPQVDNAPETNGTNDSDCSEEKDKGCPVKQNAKADHPQEVGVRHQQESMQGAPNDHLKESSVTTESIRGKDPDITSFMEEVICPQISGQFTPDNIKNHQVTGPNHSLMERNPTAITYERDSLGDPGGERPAAKRQLPAFERTPKPSPTAALKTRKKWSEIQEKTLLEGVKKYGKGNWKDIKMAYPDVFEDRSTVRPLICLYHCLCIFCLFVVKVALMSVQVDLKDKFRNMERHLCV</sequence>
<dbReference type="PANTHER" id="PTHR46993">
    <property type="entry name" value="MYB TRANSCRIPTION FACTOR"/>
    <property type="match status" value="1"/>
</dbReference>
<dbReference type="InterPro" id="IPR009057">
    <property type="entry name" value="Homeodomain-like_sf"/>
</dbReference>
<dbReference type="eggNOG" id="ENOG502QSW7">
    <property type="taxonomic scope" value="Eukaryota"/>
</dbReference>
<proteinExistence type="predicted"/>